<evidence type="ECO:0000256" key="2">
    <source>
        <dbReference type="ARBA" id="ARBA00022448"/>
    </source>
</evidence>
<evidence type="ECO:0000313" key="11">
    <source>
        <dbReference type="EMBL" id="ETO12290.1"/>
    </source>
</evidence>
<dbReference type="AlphaFoldDB" id="X6MGW2"/>
<dbReference type="SMART" id="SM00397">
    <property type="entry name" value="t_SNARE"/>
    <property type="match status" value="1"/>
</dbReference>
<dbReference type="SUPFAM" id="SSF58038">
    <property type="entry name" value="SNARE fusion complex"/>
    <property type="match status" value="1"/>
</dbReference>
<name>X6MGW2_RETFI</name>
<evidence type="ECO:0000313" key="12">
    <source>
        <dbReference type="Proteomes" id="UP000023152"/>
    </source>
</evidence>
<feature type="domain" description="T-SNARE coiled-coil homology" evidence="10">
    <location>
        <begin position="658"/>
        <end position="720"/>
    </location>
</feature>
<feature type="transmembrane region" description="Helical" evidence="9">
    <location>
        <begin position="729"/>
        <end position="748"/>
    </location>
</feature>
<proteinExistence type="predicted"/>
<keyword evidence="6" id="KW-0175">Coiled coil</keyword>
<dbReference type="PROSITE" id="PS50192">
    <property type="entry name" value="T_SNARE"/>
    <property type="match status" value="1"/>
</dbReference>
<evidence type="ECO:0000256" key="1">
    <source>
        <dbReference type="ARBA" id="ARBA00004211"/>
    </source>
</evidence>
<keyword evidence="3 9" id="KW-0812">Transmembrane</keyword>
<evidence type="ECO:0000256" key="5">
    <source>
        <dbReference type="ARBA" id="ARBA00022989"/>
    </source>
</evidence>
<accession>X6MGW2</accession>
<keyword evidence="12" id="KW-1185">Reference proteome</keyword>
<evidence type="ECO:0000256" key="3">
    <source>
        <dbReference type="ARBA" id="ARBA00022692"/>
    </source>
</evidence>
<feature type="transmembrane region" description="Helical" evidence="9">
    <location>
        <begin position="433"/>
        <end position="450"/>
    </location>
</feature>
<dbReference type="PANTHER" id="PTHR21230">
    <property type="entry name" value="VESICLE TRANSPORT V-SNARE PROTEIN VTI1-RELATED"/>
    <property type="match status" value="1"/>
</dbReference>
<dbReference type="Gene3D" id="1.20.58.400">
    <property type="entry name" value="t-snare proteins"/>
    <property type="match status" value="1"/>
</dbReference>
<reference evidence="11 12" key="1">
    <citation type="journal article" date="2013" name="Curr. Biol.">
        <title>The Genome of the Foraminiferan Reticulomyxa filosa.</title>
        <authorList>
            <person name="Glockner G."/>
            <person name="Hulsmann N."/>
            <person name="Schleicher M."/>
            <person name="Noegel A.A."/>
            <person name="Eichinger L."/>
            <person name="Gallinger C."/>
            <person name="Pawlowski J."/>
            <person name="Sierra R."/>
            <person name="Euteneuer U."/>
            <person name="Pillet L."/>
            <person name="Moustafa A."/>
            <person name="Platzer M."/>
            <person name="Groth M."/>
            <person name="Szafranski K."/>
            <person name="Schliwa M."/>
        </authorList>
    </citation>
    <scope>NUCLEOTIDE SEQUENCE [LARGE SCALE GENOMIC DNA]</scope>
</reference>
<dbReference type="GO" id="GO:0031902">
    <property type="term" value="C:late endosome membrane"/>
    <property type="evidence" value="ECO:0007669"/>
    <property type="project" value="TreeGrafter"/>
</dbReference>
<dbReference type="InterPro" id="IPR000727">
    <property type="entry name" value="T_SNARE_dom"/>
</dbReference>
<feature type="transmembrane region" description="Helical" evidence="9">
    <location>
        <begin position="296"/>
        <end position="316"/>
    </location>
</feature>
<keyword evidence="7 9" id="KW-0472">Membrane</keyword>
<keyword evidence="4" id="KW-0653">Protein transport</keyword>
<dbReference type="GO" id="GO:0006906">
    <property type="term" value="P:vesicle fusion"/>
    <property type="evidence" value="ECO:0007669"/>
    <property type="project" value="TreeGrafter"/>
</dbReference>
<dbReference type="OrthoDB" id="15333at2759"/>
<evidence type="ECO:0000256" key="4">
    <source>
        <dbReference type="ARBA" id="ARBA00022927"/>
    </source>
</evidence>
<feature type="transmembrane region" description="Helical" evidence="9">
    <location>
        <begin position="249"/>
        <end position="271"/>
    </location>
</feature>
<dbReference type="GO" id="GO:0015031">
    <property type="term" value="P:protein transport"/>
    <property type="evidence" value="ECO:0007669"/>
    <property type="project" value="UniProtKB-KW"/>
</dbReference>
<dbReference type="GO" id="GO:0005484">
    <property type="term" value="F:SNAP receptor activity"/>
    <property type="evidence" value="ECO:0007669"/>
    <property type="project" value="TreeGrafter"/>
</dbReference>
<dbReference type="GO" id="GO:0005789">
    <property type="term" value="C:endoplasmic reticulum membrane"/>
    <property type="evidence" value="ECO:0007669"/>
    <property type="project" value="TreeGrafter"/>
</dbReference>
<protein>
    <submittedName>
        <fullName evidence="11">Vesicle transport v-snare protein</fullName>
    </submittedName>
</protein>
<dbReference type="InterPro" id="IPR038407">
    <property type="entry name" value="v-SNARE_N_sf"/>
</dbReference>
<sequence>MGRSFKYRAHSKLLKQAYNRMALLSCALWQLAVGIVSKLFTCTQLLFFYSEEKSQTVAEDQRNLSPRTTRSAYVYPCETPTTFSFTTGTTEQRPVDSKYKKQKHNGNSNGKWLLSSAQRKLHIFTSTALIAIVSIEPSFFHPPNFFSLHRKESEEREERGQHTHKRGNIFFLKKKGVIQTIASTWEHFSELYYPPFYTYLLAGICAHALEWQWYSKKWFGHEWTRLAFPKKFYMDGIPLHYIYDAKTHFLAFGLNVLCTFFIGQLLAWTYFPRFFNAHNSFAVGNPNSNSMAIKKLVLLLAINPFFLPARCCYIIYFREKMQVQSDTNASKMLTQQITNDMRSWISEYCKANYLDKSAPSLQWMGACENVINQKFMPMFQVEHATHSTFSLHPVFLGIIVGLLVAGMEGRHYSFGQQPLRLFFINHSCSIPQQIFYFFFLFLGVFSSCRLKKKRLCLKKKNVVQTRMILEQVANCICLKKKGFRISILRKIEQIKKMACLSALLKILLSLRKPSQKNKFFCRFLSIVIIRKKMLGDFEEQWSKYCEEYISCTTSLDRLLKQLGDFDAQATEEALQEGSALVKDTEKAIRSLENLIRESHALSNADRQARRDKVQSFKLKLEGIKKDFRSIQSGHRPPTWRGNDEYAVATERKQLLQGQQILESTDNALLRGKQIVSQVEEIAVDTSHQVHDQGQQLENVLDELHETNAIQDRARRVMLGMARRMMTDRIIQFFIILIELGIIGLLIWYKFLKK</sequence>
<evidence type="ECO:0000256" key="6">
    <source>
        <dbReference type="ARBA" id="ARBA00023054"/>
    </source>
</evidence>
<keyword evidence="5 9" id="KW-1133">Transmembrane helix</keyword>
<dbReference type="GO" id="GO:0012507">
    <property type="term" value="C:ER to Golgi transport vesicle membrane"/>
    <property type="evidence" value="ECO:0007669"/>
    <property type="project" value="TreeGrafter"/>
</dbReference>
<feature type="region of interest" description="Disordered" evidence="8">
    <location>
        <begin position="85"/>
        <end position="106"/>
    </location>
</feature>
<dbReference type="GO" id="GO:0000149">
    <property type="term" value="F:SNARE binding"/>
    <property type="evidence" value="ECO:0007669"/>
    <property type="project" value="TreeGrafter"/>
</dbReference>
<dbReference type="EMBL" id="ASPP01021541">
    <property type="protein sequence ID" value="ETO12290.1"/>
    <property type="molecule type" value="Genomic_DNA"/>
</dbReference>
<comment type="subcellular location">
    <subcellularLocation>
        <location evidence="1">Membrane</location>
        <topology evidence="1">Single-pass type IV membrane protein</topology>
    </subcellularLocation>
</comment>
<gene>
    <name evidence="11" type="ORF">RFI_25087</name>
</gene>
<evidence type="ECO:0000259" key="10">
    <source>
        <dbReference type="PROSITE" id="PS50192"/>
    </source>
</evidence>
<comment type="caution">
    <text evidence="11">The sequence shown here is derived from an EMBL/GenBank/DDBJ whole genome shotgun (WGS) entry which is preliminary data.</text>
</comment>
<evidence type="ECO:0000256" key="7">
    <source>
        <dbReference type="ARBA" id="ARBA00023136"/>
    </source>
</evidence>
<dbReference type="GO" id="GO:0031201">
    <property type="term" value="C:SNARE complex"/>
    <property type="evidence" value="ECO:0007669"/>
    <property type="project" value="TreeGrafter"/>
</dbReference>
<feature type="transmembrane region" description="Helical" evidence="9">
    <location>
        <begin position="394"/>
        <end position="413"/>
    </location>
</feature>
<dbReference type="Proteomes" id="UP000023152">
    <property type="component" value="Unassembled WGS sequence"/>
</dbReference>
<organism evidence="11 12">
    <name type="scientific">Reticulomyxa filosa</name>
    <dbReference type="NCBI Taxonomy" id="46433"/>
    <lineage>
        <taxon>Eukaryota</taxon>
        <taxon>Sar</taxon>
        <taxon>Rhizaria</taxon>
        <taxon>Retaria</taxon>
        <taxon>Foraminifera</taxon>
        <taxon>Monothalamids</taxon>
        <taxon>Reticulomyxidae</taxon>
        <taxon>Reticulomyxa</taxon>
    </lineage>
</organism>
<evidence type="ECO:0000256" key="8">
    <source>
        <dbReference type="SAM" id="MobiDB-lite"/>
    </source>
</evidence>
<dbReference type="GO" id="GO:0005794">
    <property type="term" value="C:Golgi apparatus"/>
    <property type="evidence" value="ECO:0007669"/>
    <property type="project" value="TreeGrafter"/>
</dbReference>
<dbReference type="Gene3D" id="1.20.5.110">
    <property type="match status" value="1"/>
</dbReference>
<evidence type="ECO:0000256" key="9">
    <source>
        <dbReference type="SAM" id="Phobius"/>
    </source>
</evidence>
<dbReference type="PANTHER" id="PTHR21230:SF26">
    <property type="entry name" value="VESICLE TRANSPORT THROUGH INTERACTION WITH T-SNARES HOMOLOG 1A"/>
    <property type="match status" value="1"/>
</dbReference>
<keyword evidence="2" id="KW-0813">Transport</keyword>